<protein>
    <submittedName>
        <fullName evidence="1">Uncharacterized protein</fullName>
    </submittedName>
</protein>
<proteinExistence type="predicted"/>
<name>A0AB34GX44_ESCRO</name>
<evidence type="ECO:0000313" key="2">
    <source>
        <dbReference type="Proteomes" id="UP001159641"/>
    </source>
</evidence>
<sequence length="25" mass="2700">MVPSERSSKLFLKIAPGEARLPVSS</sequence>
<dbReference type="AlphaFoldDB" id="A0AB34GX44"/>
<accession>A0AB34GX44</accession>
<evidence type="ECO:0000313" key="1">
    <source>
        <dbReference type="EMBL" id="KAJ8784034.1"/>
    </source>
</evidence>
<dbReference type="Proteomes" id="UP001159641">
    <property type="component" value="Unassembled WGS sequence"/>
</dbReference>
<dbReference type="EMBL" id="JAIQCJ010002079">
    <property type="protein sequence ID" value="KAJ8784034.1"/>
    <property type="molecule type" value="Genomic_DNA"/>
</dbReference>
<keyword evidence="2" id="KW-1185">Reference proteome</keyword>
<comment type="caution">
    <text evidence="1">The sequence shown here is derived from an EMBL/GenBank/DDBJ whole genome shotgun (WGS) entry which is preliminary data.</text>
</comment>
<organism evidence="1 2">
    <name type="scientific">Eschrichtius robustus</name>
    <name type="common">California gray whale</name>
    <name type="synonym">Eschrichtius gibbosus</name>
    <dbReference type="NCBI Taxonomy" id="9764"/>
    <lineage>
        <taxon>Eukaryota</taxon>
        <taxon>Metazoa</taxon>
        <taxon>Chordata</taxon>
        <taxon>Craniata</taxon>
        <taxon>Vertebrata</taxon>
        <taxon>Euteleostomi</taxon>
        <taxon>Mammalia</taxon>
        <taxon>Eutheria</taxon>
        <taxon>Laurasiatheria</taxon>
        <taxon>Artiodactyla</taxon>
        <taxon>Whippomorpha</taxon>
        <taxon>Cetacea</taxon>
        <taxon>Mysticeti</taxon>
        <taxon>Eschrichtiidae</taxon>
        <taxon>Eschrichtius</taxon>
    </lineage>
</organism>
<reference evidence="1 2" key="1">
    <citation type="submission" date="2022-11" db="EMBL/GenBank/DDBJ databases">
        <title>Whole genome sequence of Eschrichtius robustus ER-17-0199.</title>
        <authorList>
            <person name="Bruniche-Olsen A."/>
            <person name="Black A.N."/>
            <person name="Fields C.J."/>
            <person name="Walden K."/>
            <person name="Dewoody J.A."/>
        </authorList>
    </citation>
    <scope>NUCLEOTIDE SEQUENCE [LARGE SCALE GENOMIC DNA]</scope>
    <source>
        <strain evidence="1">ER-17-0199</strain>
        <tissue evidence="1">Blubber</tissue>
    </source>
</reference>
<gene>
    <name evidence="1" type="ORF">J1605_009077</name>
</gene>